<organism evidence="4 5">
    <name type="scientific">Tardiphaga robiniae</name>
    <dbReference type="NCBI Taxonomy" id="943830"/>
    <lineage>
        <taxon>Bacteria</taxon>
        <taxon>Pseudomonadati</taxon>
        <taxon>Pseudomonadota</taxon>
        <taxon>Alphaproteobacteria</taxon>
        <taxon>Hyphomicrobiales</taxon>
        <taxon>Nitrobacteraceae</taxon>
        <taxon>Tardiphaga</taxon>
    </lineage>
</organism>
<dbReference type="Proteomes" id="UP000515291">
    <property type="component" value="Chromosome"/>
</dbReference>
<dbReference type="Pfam" id="PF07589">
    <property type="entry name" value="PEP-CTERM"/>
    <property type="match status" value="1"/>
</dbReference>
<protein>
    <submittedName>
        <fullName evidence="4">PEP-CTERM sorting domain-containing protein</fullName>
    </submittedName>
</protein>
<evidence type="ECO:0000259" key="3">
    <source>
        <dbReference type="Pfam" id="PF07589"/>
    </source>
</evidence>
<reference evidence="5" key="1">
    <citation type="journal article" date="2020" name="Mol. Plant Microbe">
        <title>Rhizobial microsymbionts of the narrowly endemic Oxytropis species growing in Kamchatka are characterized by significant genetic diversity and possess a set of genes that are associated with T3SS and T6SS secretion systems and can affect the development of symbiosis.</title>
        <authorList>
            <person name="Safronova V."/>
            <person name="Guro P."/>
            <person name="Sazanova A."/>
            <person name="Kuznetsova I."/>
            <person name="Belimov A."/>
            <person name="Yakubov V."/>
            <person name="Chirak E."/>
            <person name="Afonin A."/>
            <person name="Gogolev Y."/>
            <person name="Andronov E."/>
            <person name="Tikhonovich I."/>
        </authorList>
    </citation>
    <scope>NUCLEOTIDE SEQUENCE [LARGE SCALE GENOMIC DNA]</scope>
    <source>
        <strain evidence="5">581</strain>
    </source>
</reference>
<keyword evidence="1" id="KW-0472">Membrane</keyword>
<dbReference type="EMBL" id="CP050292">
    <property type="protein sequence ID" value="QND70021.1"/>
    <property type="molecule type" value="Genomic_DNA"/>
</dbReference>
<dbReference type="NCBIfam" id="NF035944">
    <property type="entry name" value="PEPxxWA-CTERM"/>
    <property type="match status" value="1"/>
</dbReference>
<evidence type="ECO:0000313" key="5">
    <source>
        <dbReference type="Proteomes" id="UP000515291"/>
    </source>
</evidence>
<feature type="chain" id="PRO_5028940539" evidence="2">
    <location>
        <begin position="32"/>
        <end position="252"/>
    </location>
</feature>
<evidence type="ECO:0000256" key="1">
    <source>
        <dbReference type="SAM" id="Phobius"/>
    </source>
</evidence>
<keyword evidence="1" id="KW-1133">Transmembrane helix</keyword>
<sequence length="252" mass="26611">MMIRRCSMFSNKFRTISLALAILASTTVAQAATYDVVADFSIAANPNGVWAYGEGIVGTSFTPFVVSNSTSQAIAWVTSTPSLGAPAVIKNIQGSPFTAATAVFPTNVLDFHPGLATDVIIQFTAPTAGVYSYSGLYEILDYVNPTGIVGKIFKNDQQLFSQELLGPAANASTLQPGGSFTISGSIFLDTNDILSFAANNDGPYIYDSTGIALTISSAVPEPSTWAMLILGFGGVAFMAYRRRRDQSLTLAV</sequence>
<dbReference type="AlphaFoldDB" id="A0A7G6TTD9"/>
<feature type="domain" description="Ice-binding protein C-terminal" evidence="3">
    <location>
        <begin position="218"/>
        <end position="243"/>
    </location>
</feature>
<proteinExistence type="predicted"/>
<dbReference type="InterPro" id="IPR013424">
    <property type="entry name" value="Ice-binding_C"/>
</dbReference>
<accession>A0A7G6TTD9</accession>
<name>A0A7G6TTD9_9BRAD</name>
<keyword evidence="1" id="KW-0812">Transmembrane</keyword>
<dbReference type="NCBIfam" id="TIGR02595">
    <property type="entry name" value="PEP_CTERM"/>
    <property type="match status" value="1"/>
</dbReference>
<evidence type="ECO:0000256" key="2">
    <source>
        <dbReference type="SAM" id="SignalP"/>
    </source>
</evidence>
<feature type="transmembrane region" description="Helical" evidence="1">
    <location>
        <begin position="223"/>
        <end position="240"/>
    </location>
</feature>
<feature type="signal peptide" evidence="2">
    <location>
        <begin position="1"/>
        <end position="31"/>
    </location>
</feature>
<dbReference type="KEGG" id="trb:HB776_01260"/>
<evidence type="ECO:0000313" key="4">
    <source>
        <dbReference type="EMBL" id="QND70021.1"/>
    </source>
</evidence>
<keyword evidence="2" id="KW-0732">Signal</keyword>
<gene>
    <name evidence="4" type="ORF">HB776_01260</name>
</gene>